<accession>A0A9W6I6Z3</accession>
<proteinExistence type="predicted"/>
<protein>
    <submittedName>
        <fullName evidence="1">Uncharacterized protein</fullName>
    </submittedName>
</protein>
<dbReference type="EMBL" id="BSEV01000018">
    <property type="protein sequence ID" value="GLK12783.1"/>
    <property type="molecule type" value="Genomic_DNA"/>
</dbReference>
<comment type="caution">
    <text evidence="1">The sequence shown here is derived from an EMBL/GenBank/DDBJ whole genome shotgun (WGS) entry which is preliminary data.</text>
</comment>
<name>A0A9W6I6Z3_9ACTN</name>
<gene>
    <name evidence="1" type="ORF">GCM10017600_61930</name>
</gene>
<dbReference type="AlphaFoldDB" id="A0A9W6I6Z3"/>
<evidence type="ECO:0000313" key="2">
    <source>
        <dbReference type="Proteomes" id="UP001143474"/>
    </source>
</evidence>
<dbReference type="Proteomes" id="UP001143474">
    <property type="component" value="Unassembled WGS sequence"/>
</dbReference>
<sequence length="74" mass="8130">MSLLALGSTLVPAFPPVGQWPVRDSLTDHSGGTAPDSHRLPRSAVTYAHIFSQVKKRFTGLQNRALSPPSRHRR</sequence>
<keyword evidence="2" id="KW-1185">Reference proteome</keyword>
<reference evidence="1" key="1">
    <citation type="journal article" date="2014" name="Int. J. Syst. Evol. Microbiol.">
        <title>Complete genome sequence of Corynebacterium casei LMG S-19264T (=DSM 44701T), isolated from a smear-ripened cheese.</title>
        <authorList>
            <consortium name="US DOE Joint Genome Institute (JGI-PGF)"/>
            <person name="Walter F."/>
            <person name="Albersmeier A."/>
            <person name="Kalinowski J."/>
            <person name="Ruckert C."/>
        </authorList>
    </citation>
    <scope>NUCLEOTIDE SEQUENCE</scope>
    <source>
        <strain evidence="1">VKM Ac-2007</strain>
    </source>
</reference>
<organism evidence="1 2">
    <name type="scientific">Streptosporangium carneum</name>
    <dbReference type="NCBI Taxonomy" id="47481"/>
    <lineage>
        <taxon>Bacteria</taxon>
        <taxon>Bacillati</taxon>
        <taxon>Actinomycetota</taxon>
        <taxon>Actinomycetes</taxon>
        <taxon>Streptosporangiales</taxon>
        <taxon>Streptosporangiaceae</taxon>
        <taxon>Streptosporangium</taxon>
    </lineage>
</organism>
<evidence type="ECO:0000313" key="1">
    <source>
        <dbReference type="EMBL" id="GLK12783.1"/>
    </source>
</evidence>
<reference evidence="1" key="2">
    <citation type="submission" date="2023-01" db="EMBL/GenBank/DDBJ databases">
        <authorList>
            <person name="Sun Q."/>
            <person name="Evtushenko L."/>
        </authorList>
    </citation>
    <scope>NUCLEOTIDE SEQUENCE</scope>
    <source>
        <strain evidence="1">VKM Ac-2007</strain>
    </source>
</reference>